<evidence type="ECO:0000256" key="2">
    <source>
        <dbReference type="ARBA" id="ARBA00022630"/>
    </source>
</evidence>
<sequence>MAEQLVLSQKPRILVVGGGYAGLYVAKNLQAAAEAHGDIVTVLDPLPYMTYQPFLPEVASGSIEPRHAIVSHRQHLTKSELLQGSLTAVDHSRKVATAEIDGESVEIPYKQIVMTAGAITRTFPIPGLAETGIGMKAIEEAVGVRDGILDRIEAASTEQDPARRERLLTFVVVGGGFAGIETISEIEDMARAAVAKNPRVKREDLRFVLVEAMGRIMPEVAADQAEWVVEHLRSRGIEVLLNTSLADATDGRLQLISMPDKAPVQTFESDMLIWTAGVMANPVVRQTDFPVEERGRLQANAKLQIEGPDGVVADAWTAGDVAAVPDLSGGGVGGMCVPNAQHAVRQAKLLAKNLKAHMYGEGEVKEYHHVNLGAVAGFGLGKGVARIAVPKYGDVKLRGPIAWLAHRGYHGMAMPMFERKARVFGDWIAGGIFGRDITPIPDLDQPRALFERSANPKK</sequence>
<comment type="similarity">
    <text evidence="1">Belongs to the NADH dehydrogenase family.</text>
</comment>
<evidence type="ECO:0000256" key="4">
    <source>
        <dbReference type="ARBA" id="ARBA00023002"/>
    </source>
</evidence>
<feature type="domain" description="FAD/NAD(P)-binding" evidence="6">
    <location>
        <begin position="12"/>
        <end position="346"/>
    </location>
</feature>
<dbReference type="InterPro" id="IPR023753">
    <property type="entry name" value="FAD/NAD-binding_dom"/>
</dbReference>
<dbReference type="Proteomes" id="UP001247307">
    <property type="component" value="Unassembled WGS sequence"/>
</dbReference>
<evidence type="ECO:0000256" key="3">
    <source>
        <dbReference type="ARBA" id="ARBA00022827"/>
    </source>
</evidence>
<dbReference type="Pfam" id="PF07992">
    <property type="entry name" value="Pyr_redox_2"/>
    <property type="match status" value="1"/>
</dbReference>
<dbReference type="PANTHER" id="PTHR43706">
    <property type="entry name" value="NADH DEHYDROGENASE"/>
    <property type="match status" value="1"/>
</dbReference>
<dbReference type="PANTHER" id="PTHR43706:SF45">
    <property type="entry name" value="NADH DEHYDROGENASE-LIKE PROTEIN RV1812C"/>
    <property type="match status" value="1"/>
</dbReference>
<dbReference type="InterPro" id="IPR036188">
    <property type="entry name" value="FAD/NAD-bd_sf"/>
</dbReference>
<dbReference type="InterPro" id="IPR045024">
    <property type="entry name" value="NDH-2"/>
</dbReference>
<accession>A0AAE4C614</accession>
<dbReference type="Gene3D" id="3.50.50.100">
    <property type="match status" value="1"/>
</dbReference>
<keyword evidence="5" id="KW-0520">NAD</keyword>
<dbReference type="AlphaFoldDB" id="A0AAE4C614"/>
<reference evidence="7" key="1">
    <citation type="submission" date="2023-07" db="EMBL/GenBank/DDBJ databases">
        <title>Sequencing the genomes of 1000 actinobacteria strains.</title>
        <authorList>
            <person name="Klenk H.-P."/>
        </authorList>
    </citation>
    <scope>NUCLEOTIDE SEQUENCE</scope>
    <source>
        <strain evidence="7">DSM 13988</strain>
    </source>
</reference>
<protein>
    <submittedName>
        <fullName evidence="7">NADH dehydrogenase</fullName>
    </submittedName>
</protein>
<dbReference type="EMBL" id="JAVDUI010000001">
    <property type="protein sequence ID" value="MDR6891652.1"/>
    <property type="molecule type" value="Genomic_DNA"/>
</dbReference>
<evidence type="ECO:0000256" key="1">
    <source>
        <dbReference type="ARBA" id="ARBA00005272"/>
    </source>
</evidence>
<organism evidence="7 8">
    <name type="scientific">Falsarthrobacter nasiphocae</name>
    <dbReference type="NCBI Taxonomy" id="189863"/>
    <lineage>
        <taxon>Bacteria</taxon>
        <taxon>Bacillati</taxon>
        <taxon>Actinomycetota</taxon>
        <taxon>Actinomycetes</taxon>
        <taxon>Micrococcales</taxon>
        <taxon>Micrococcaceae</taxon>
        <taxon>Falsarthrobacter</taxon>
    </lineage>
</organism>
<dbReference type="RefSeq" id="WP_309849662.1">
    <property type="nucleotide sequence ID" value="NZ_BAAAIU010000045.1"/>
</dbReference>
<keyword evidence="2" id="KW-0285">Flavoprotein</keyword>
<name>A0AAE4C614_9MICC</name>
<dbReference type="SUPFAM" id="SSF51905">
    <property type="entry name" value="FAD/NAD(P)-binding domain"/>
    <property type="match status" value="2"/>
</dbReference>
<evidence type="ECO:0000313" key="8">
    <source>
        <dbReference type="Proteomes" id="UP001247307"/>
    </source>
</evidence>
<evidence type="ECO:0000313" key="7">
    <source>
        <dbReference type="EMBL" id="MDR6891652.1"/>
    </source>
</evidence>
<gene>
    <name evidence="7" type="ORF">J2S35_000592</name>
</gene>
<dbReference type="PRINTS" id="PR00368">
    <property type="entry name" value="FADPNR"/>
</dbReference>
<evidence type="ECO:0000256" key="5">
    <source>
        <dbReference type="ARBA" id="ARBA00023027"/>
    </source>
</evidence>
<keyword evidence="8" id="KW-1185">Reference proteome</keyword>
<keyword evidence="4" id="KW-0560">Oxidoreductase</keyword>
<evidence type="ECO:0000259" key="6">
    <source>
        <dbReference type="Pfam" id="PF07992"/>
    </source>
</evidence>
<dbReference type="GO" id="GO:0003954">
    <property type="term" value="F:NADH dehydrogenase activity"/>
    <property type="evidence" value="ECO:0007669"/>
    <property type="project" value="InterPro"/>
</dbReference>
<keyword evidence="3" id="KW-0274">FAD</keyword>
<proteinExistence type="inferred from homology"/>
<comment type="caution">
    <text evidence="7">The sequence shown here is derived from an EMBL/GenBank/DDBJ whole genome shotgun (WGS) entry which is preliminary data.</text>
</comment>